<evidence type="ECO:0000256" key="1">
    <source>
        <dbReference type="ARBA" id="ARBA00007133"/>
    </source>
</evidence>
<dbReference type="GO" id="GO:0031083">
    <property type="term" value="C:BLOC-1 complex"/>
    <property type="evidence" value="ECO:0000318"/>
    <property type="project" value="GO_Central"/>
</dbReference>
<comment type="similarity">
    <text evidence="1">Belongs to the BLOC1S1 family.</text>
</comment>
<gene>
    <name evidence="3" type="ORF">KFL_003900030</name>
</gene>
<proteinExistence type="inferred from homology"/>
<dbReference type="Pfam" id="PF06320">
    <property type="entry name" value="GCN5L1"/>
    <property type="match status" value="1"/>
</dbReference>
<dbReference type="STRING" id="105231.A0A1Y1IAH2"/>
<evidence type="ECO:0000313" key="3">
    <source>
        <dbReference type="EMBL" id="GAQ87964.1"/>
    </source>
</evidence>
<accession>A0A1Y1IAH2</accession>
<dbReference type="InterPro" id="IPR009395">
    <property type="entry name" value="BLOC1S1"/>
</dbReference>
<dbReference type="PANTHER" id="PTHR13073">
    <property type="entry name" value="BLOC-1 COMPLEX SUBUNIT 1"/>
    <property type="match status" value="1"/>
</dbReference>
<name>A0A1Y1IAH2_KLENI</name>
<dbReference type="Proteomes" id="UP000054558">
    <property type="component" value="Unassembled WGS sequence"/>
</dbReference>
<evidence type="ECO:0000256" key="2">
    <source>
        <dbReference type="ARBA" id="ARBA00019577"/>
    </source>
</evidence>
<protein>
    <recommendedName>
        <fullName evidence="2">Biogenesis of lysosome-related organelles complex 1 subunit 1</fullName>
    </recommendedName>
</protein>
<dbReference type="GO" id="GO:0016197">
    <property type="term" value="P:endosomal transport"/>
    <property type="evidence" value="ECO:0000318"/>
    <property type="project" value="GO_Central"/>
</dbReference>
<organism evidence="3 4">
    <name type="scientific">Klebsormidium nitens</name>
    <name type="common">Green alga</name>
    <name type="synonym">Ulothrix nitens</name>
    <dbReference type="NCBI Taxonomy" id="105231"/>
    <lineage>
        <taxon>Eukaryota</taxon>
        <taxon>Viridiplantae</taxon>
        <taxon>Streptophyta</taxon>
        <taxon>Klebsormidiophyceae</taxon>
        <taxon>Klebsormidiales</taxon>
        <taxon>Klebsormidiaceae</taxon>
        <taxon>Klebsormidium</taxon>
    </lineage>
</organism>
<dbReference type="OMA" id="WMKIMEY"/>
<keyword evidence="4" id="KW-1185">Reference proteome</keyword>
<dbReference type="OrthoDB" id="20018at2759"/>
<dbReference type="AlphaFoldDB" id="A0A1Y1IAH2"/>
<dbReference type="EMBL" id="DF237339">
    <property type="protein sequence ID" value="GAQ87964.1"/>
    <property type="molecule type" value="Genomic_DNA"/>
</dbReference>
<evidence type="ECO:0000313" key="4">
    <source>
        <dbReference type="Proteomes" id="UP000054558"/>
    </source>
</evidence>
<reference evidence="3 4" key="1">
    <citation type="journal article" date="2014" name="Nat. Commun.">
        <title>Klebsormidium flaccidum genome reveals primary factors for plant terrestrial adaptation.</title>
        <authorList>
            <person name="Hori K."/>
            <person name="Maruyama F."/>
            <person name="Fujisawa T."/>
            <person name="Togashi T."/>
            <person name="Yamamoto N."/>
            <person name="Seo M."/>
            <person name="Sato S."/>
            <person name="Yamada T."/>
            <person name="Mori H."/>
            <person name="Tajima N."/>
            <person name="Moriyama T."/>
            <person name="Ikeuchi M."/>
            <person name="Watanabe M."/>
            <person name="Wada H."/>
            <person name="Kobayashi K."/>
            <person name="Saito M."/>
            <person name="Masuda T."/>
            <person name="Sasaki-Sekimoto Y."/>
            <person name="Mashiguchi K."/>
            <person name="Awai K."/>
            <person name="Shimojima M."/>
            <person name="Masuda S."/>
            <person name="Iwai M."/>
            <person name="Nobusawa T."/>
            <person name="Narise T."/>
            <person name="Kondo S."/>
            <person name="Saito H."/>
            <person name="Sato R."/>
            <person name="Murakawa M."/>
            <person name="Ihara Y."/>
            <person name="Oshima-Yamada Y."/>
            <person name="Ohtaka K."/>
            <person name="Satoh M."/>
            <person name="Sonobe K."/>
            <person name="Ishii M."/>
            <person name="Ohtani R."/>
            <person name="Kanamori-Sato M."/>
            <person name="Honoki R."/>
            <person name="Miyazaki D."/>
            <person name="Mochizuki H."/>
            <person name="Umetsu J."/>
            <person name="Higashi K."/>
            <person name="Shibata D."/>
            <person name="Kamiya Y."/>
            <person name="Sato N."/>
            <person name="Nakamura Y."/>
            <person name="Tabata S."/>
            <person name="Ida S."/>
            <person name="Kurokawa K."/>
            <person name="Ohta H."/>
        </authorList>
    </citation>
    <scope>NUCLEOTIDE SEQUENCE [LARGE SCALE GENOMIC DNA]</scope>
    <source>
        <strain evidence="3 4">NIES-2285</strain>
    </source>
</reference>
<sequence>MASIFDEILTEHAKKQLTLKESTARQKQVALASVSELMDLLVDSVNKNVQEIFVNQKRIEVETRALVNSVGQYTKQTQQWVRTLSSFDDALKEIGDFENWTKTISWEVETMAEALQHIAHPPEG</sequence>
<dbReference type="PANTHER" id="PTHR13073:SF0">
    <property type="entry name" value="BIOGENESIS OF LYSOSOME-RELATED ORGANELLES COMPLEX 1 SUBUNIT 1"/>
    <property type="match status" value="1"/>
</dbReference>